<gene>
    <name evidence="1" type="ORF">GOP47_0023885</name>
</gene>
<proteinExistence type="predicted"/>
<reference evidence="1" key="1">
    <citation type="submission" date="2021-01" db="EMBL/GenBank/DDBJ databases">
        <title>Adiantum capillus-veneris genome.</title>
        <authorList>
            <person name="Fang Y."/>
            <person name="Liao Q."/>
        </authorList>
    </citation>
    <scope>NUCLEOTIDE SEQUENCE</scope>
    <source>
        <strain evidence="1">H3</strain>
        <tissue evidence="1">Leaf</tissue>
    </source>
</reference>
<evidence type="ECO:0000313" key="2">
    <source>
        <dbReference type="Proteomes" id="UP000886520"/>
    </source>
</evidence>
<name>A0A9D4U5D1_ADICA</name>
<dbReference type="AlphaFoldDB" id="A0A9D4U5D1"/>
<evidence type="ECO:0000313" key="1">
    <source>
        <dbReference type="EMBL" id="KAI5061380.1"/>
    </source>
</evidence>
<keyword evidence="2" id="KW-1185">Reference proteome</keyword>
<accession>A0A9D4U5D1</accession>
<comment type="caution">
    <text evidence="1">The sequence shown here is derived from an EMBL/GenBank/DDBJ whole genome shotgun (WGS) entry which is preliminary data.</text>
</comment>
<dbReference type="EMBL" id="JABFUD020000023">
    <property type="protein sequence ID" value="KAI5061380.1"/>
    <property type="molecule type" value="Genomic_DNA"/>
</dbReference>
<dbReference type="Proteomes" id="UP000886520">
    <property type="component" value="Chromosome 23"/>
</dbReference>
<organism evidence="1 2">
    <name type="scientific">Adiantum capillus-veneris</name>
    <name type="common">Maidenhair fern</name>
    <dbReference type="NCBI Taxonomy" id="13818"/>
    <lineage>
        <taxon>Eukaryota</taxon>
        <taxon>Viridiplantae</taxon>
        <taxon>Streptophyta</taxon>
        <taxon>Embryophyta</taxon>
        <taxon>Tracheophyta</taxon>
        <taxon>Polypodiopsida</taxon>
        <taxon>Polypodiidae</taxon>
        <taxon>Polypodiales</taxon>
        <taxon>Pteridineae</taxon>
        <taxon>Pteridaceae</taxon>
        <taxon>Vittarioideae</taxon>
        <taxon>Adiantum</taxon>
    </lineage>
</organism>
<protein>
    <submittedName>
        <fullName evidence="1">Uncharacterized protein</fullName>
    </submittedName>
</protein>
<sequence>MPHGDSCVGNTNGLNTIEIDPELNEEYEREHQLGKIVIDTVDLTNSTCNSNIRWSLVSIMSLDHLWTLKDWISKN</sequence>